<reference evidence="3 5" key="3">
    <citation type="submission" date="2016-10" db="EMBL/GenBank/DDBJ databases">
        <authorList>
            <person name="Varghese N."/>
            <person name="Submissions S."/>
        </authorList>
    </citation>
    <scope>NUCLEOTIDE SEQUENCE [LARGE SCALE GENOMIC DNA]</scope>
    <source>
        <strain evidence="3 5">CGMCC 1.7071</strain>
    </source>
</reference>
<evidence type="ECO:0000259" key="1">
    <source>
        <dbReference type="Pfam" id="PF26273"/>
    </source>
</evidence>
<dbReference type="InterPro" id="IPR058598">
    <property type="entry name" value="Gly_zipper-like_dom"/>
</dbReference>
<dbReference type="EMBL" id="FOCV01000023">
    <property type="protein sequence ID" value="SEO74266.1"/>
    <property type="molecule type" value="Genomic_DNA"/>
</dbReference>
<evidence type="ECO:0000313" key="2">
    <source>
        <dbReference type="EMBL" id="SEI10196.1"/>
    </source>
</evidence>
<dbReference type="EMBL" id="FNXB01000029">
    <property type="protein sequence ID" value="SEI10196.1"/>
    <property type="molecule type" value="Genomic_DNA"/>
</dbReference>
<evidence type="ECO:0000313" key="5">
    <source>
        <dbReference type="Proteomes" id="UP000198939"/>
    </source>
</evidence>
<keyword evidence="5" id="KW-1185">Reference proteome</keyword>
<reference evidence="2" key="1">
    <citation type="submission" date="2016-10" db="EMBL/GenBank/DDBJ databases">
        <authorList>
            <person name="de Groot N.N."/>
        </authorList>
    </citation>
    <scope>NUCLEOTIDE SEQUENCE [LARGE SCALE GENOMIC DNA]</scope>
    <source>
        <strain evidence="2">CCBAU85039</strain>
    </source>
</reference>
<dbReference type="Proteomes" id="UP000198939">
    <property type="component" value="Unassembled WGS sequence"/>
</dbReference>
<proteinExistence type="predicted"/>
<evidence type="ECO:0000313" key="4">
    <source>
        <dbReference type="Proteomes" id="UP000183063"/>
    </source>
</evidence>
<protein>
    <recommendedName>
        <fullName evidence="1">Glycine zipper-like domain-containing protein</fullName>
    </recommendedName>
</protein>
<reference evidence="4" key="2">
    <citation type="submission" date="2016-10" db="EMBL/GenBank/DDBJ databases">
        <authorList>
            <person name="Wibberg D."/>
        </authorList>
    </citation>
    <scope>NUCLEOTIDE SEQUENCE [LARGE SCALE GENOMIC DNA]</scope>
</reference>
<organism evidence="2 4">
    <name type="scientific">Rhizobium tibeticum</name>
    <dbReference type="NCBI Taxonomy" id="501024"/>
    <lineage>
        <taxon>Bacteria</taxon>
        <taxon>Pseudomonadati</taxon>
        <taxon>Pseudomonadota</taxon>
        <taxon>Alphaproteobacteria</taxon>
        <taxon>Hyphomicrobiales</taxon>
        <taxon>Rhizobiaceae</taxon>
        <taxon>Rhizobium/Agrobacterium group</taxon>
        <taxon>Rhizobium</taxon>
    </lineage>
</organism>
<dbReference type="Proteomes" id="UP000183063">
    <property type="component" value="Unassembled WGS sequence"/>
</dbReference>
<dbReference type="Pfam" id="PF26273">
    <property type="entry name" value="Gly_zipper"/>
    <property type="match status" value="1"/>
</dbReference>
<accession>A0A1H8S6V3</accession>
<gene>
    <name evidence="2" type="ORF">RTCCBAU85039_4520</name>
    <name evidence="3" type="ORF">SAMN05216228_1023104</name>
</gene>
<name>A0A1H8S6V3_9HYPH</name>
<evidence type="ECO:0000313" key="3">
    <source>
        <dbReference type="EMBL" id="SEO74266.1"/>
    </source>
</evidence>
<sequence>MALGIAVGIDLCAVIGTARHDISIGTAIGIAIGAAVGALRHSI</sequence>
<dbReference type="RefSeq" id="WP_280142203.1">
    <property type="nucleotide sequence ID" value="NZ_FNXB01000029.1"/>
</dbReference>
<dbReference type="AlphaFoldDB" id="A0A1H8S6V3"/>
<feature type="domain" description="Glycine zipper-like" evidence="1">
    <location>
        <begin position="2"/>
        <end position="39"/>
    </location>
</feature>